<dbReference type="Gene3D" id="3.50.50.60">
    <property type="entry name" value="FAD/NAD(P)-binding domain"/>
    <property type="match status" value="2"/>
</dbReference>
<gene>
    <name evidence="6" type="ORF">JKA74_06570</name>
</gene>
<evidence type="ECO:0000256" key="4">
    <source>
        <dbReference type="ARBA" id="ARBA00022827"/>
    </source>
</evidence>
<dbReference type="Proteomes" id="UP000611723">
    <property type="component" value="Unassembled WGS sequence"/>
</dbReference>
<dbReference type="PANTHER" id="PTHR43429:SF3">
    <property type="entry name" value="NITRITE REDUCTASE [NAD(P)H]"/>
    <property type="match status" value="1"/>
</dbReference>
<name>A0A934WXA2_9BACT</name>
<dbReference type="EMBL" id="JAEQBW010000002">
    <property type="protein sequence ID" value="MBK6264694.1"/>
    <property type="molecule type" value="Genomic_DNA"/>
</dbReference>
<dbReference type="SUPFAM" id="SSF51905">
    <property type="entry name" value="FAD/NAD(P)-binding domain"/>
    <property type="match status" value="1"/>
</dbReference>
<comment type="similarity">
    <text evidence="2">Belongs to the FAD-dependent oxidoreductase family.</text>
</comment>
<keyword evidence="7" id="KW-1185">Reference proteome</keyword>
<dbReference type="PRINTS" id="PR00411">
    <property type="entry name" value="PNDRDTASEI"/>
</dbReference>
<feature type="domain" description="FAD/NAD(P)-binding" evidence="5">
    <location>
        <begin position="3"/>
        <end position="287"/>
    </location>
</feature>
<proteinExistence type="inferred from homology"/>
<keyword evidence="4" id="KW-0274">FAD</keyword>
<evidence type="ECO:0000256" key="1">
    <source>
        <dbReference type="ARBA" id="ARBA00001974"/>
    </source>
</evidence>
<evidence type="ECO:0000256" key="3">
    <source>
        <dbReference type="ARBA" id="ARBA00022630"/>
    </source>
</evidence>
<dbReference type="GO" id="GO:0016491">
    <property type="term" value="F:oxidoreductase activity"/>
    <property type="evidence" value="ECO:0007669"/>
    <property type="project" value="InterPro"/>
</dbReference>
<evidence type="ECO:0000313" key="7">
    <source>
        <dbReference type="Proteomes" id="UP000611723"/>
    </source>
</evidence>
<organism evidence="6 7">
    <name type="scientific">Marivirga aurantiaca</name>
    <dbReference type="NCBI Taxonomy" id="2802615"/>
    <lineage>
        <taxon>Bacteria</taxon>
        <taxon>Pseudomonadati</taxon>
        <taxon>Bacteroidota</taxon>
        <taxon>Cytophagia</taxon>
        <taxon>Cytophagales</taxon>
        <taxon>Marivirgaceae</taxon>
        <taxon>Marivirga</taxon>
    </lineage>
</organism>
<reference evidence="6" key="1">
    <citation type="submission" date="2021-01" db="EMBL/GenBank/DDBJ databases">
        <title>Marivirga aurantiaca sp. nov., isolated from intertidal surface sediments.</title>
        <authorList>
            <person name="Zhang M."/>
        </authorList>
    </citation>
    <scope>NUCLEOTIDE SEQUENCE</scope>
    <source>
        <strain evidence="6">S37H4</strain>
    </source>
</reference>
<dbReference type="PRINTS" id="PR00368">
    <property type="entry name" value="FADPNR"/>
</dbReference>
<evidence type="ECO:0000256" key="2">
    <source>
        <dbReference type="ARBA" id="ARBA00006442"/>
    </source>
</evidence>
<sequence>MKRIVIIGNGISGITAARHIRKHSDDAITVISAETDHFFSRTALMYIYMGHMKYEHTKPYEDFFWGKNRIDLVRDYVENVDFSSKKLQLRNHQPLEYDVLILAVGSKPNKFGWSGQDLEAVQGLYSYQDLESMEKYSPTTKHAVIVGGGLIGIEMGEMFHTRDIHVTFIVREKSFWNNVLPAEESEMVNRQIRKKGMTLMLESELEKILDDGNGRASGVITKEGEQIDCQFVGLTVGVSPNIDFLKATELELNRGIKVNEYFETNQPDVYAIGDCAEFHEAPAGDRKPIEQVWYTGRMHGETLAQTICGNKTAYKPGIWFNSAKFIDLEYQVYGQIGSKPDEENEEHFYWEHKDGAKSIRLVFHKKDKTLKGVNVMGVRYRHEVCDKMIRDKWPMKKVFQELDKANFDPEFFKHYEGELRKMYNNRYADEPLKIKSKKRFGIFNF</sequence>
<evidence type="ECO:0000313" key="6">
    <source>
        <dbReference type="EMBL" id="MBK6264694.1"/>
    </source>
</evidence>
<protein>
    <submittedName>
        <fullName evidence="6">FAD-dependent oxidoreductase</fullName>
    </submittedName>
</protein>
<dbReference type="RefSeq" id="WP_201430367.1">
    <property type="nucleotide sequence ID" value="NZ_JAEQBW010000002.1"/>
</dbReference>
<dbReference type="PANTHER" id="PTHR43429">
    <property type="entry name" value="PYRIDINE NUCLEOTIDE-DISULFIDE OXIDOREDUCTASE DOMAIN-CONTAINING"/>
    <property type="match status" value="1"/>
</dbReference>
<dbReference type="InterPro" id="IPR036188">
    <property type="entry name" value="FAD/NAD-bd_sf"/>
</dbReference>
<evidence type="ECO:0000259" key="5">
    <source>
        <dbReference type="Pfam" id="PF07992"/>
    </source>
</evidence>
<comment type="caution">
    <text evidence="6">The sequence shown here is derived from an EMBL/GenBank/DDBJ whole genome shotgun (WGS) entry which is preliminary data.</text>
</comment>
<keyword evidence="3" id="KW-0285">Flavoprotein</keyword>
<dbReference type="AlphaFoldDB" id="A0A934WXA2"/>
<dbReference type="InterPro" id="IPR023753">
    <property type="entry name" value="FAD/NAD-binding_dom"/>
</dbReference>
<accession>A0A934WXA2</accession>
<dbReference type="Pfam" id="PF07992">
    <property type="entry name" value="Pyr_redox_2"/>
    <property type="match status" value="1"/>
</dbReference>
<dbReference type="InterPro" id="IPR050260">
    <property type="entry name" value="FAD-bd_OxRdtase"/>
</dbReference>
<comment type="cofactor">
    <cofactor evidence="1">
        <name>FAD</name>
        <dbReference type="ChEBI" id="CHEBI:57692"/>
    </cofactor>
</comment>